<comment type="caution">
    <text evidence="2">The sequence shown here is derived from an EMBL/GenBank/DDBJ whole genome shotgun (WGS) entry which is preliminary data.</text>
</comment>
<feature type="region of interest" description="Disordered" evidence="1">
    <location>
        <begin position="1"/>
        <end position="69"/>
    </location>
</feature>
<keyword evidence="3" id="KW-1185">Reference proteome</keyword>
<protein>
    <submittedName>
        <fullName evidence="2">Uncharacterized protein</fullName>
    </submittedName>
</protein>
<feature type="compositionally biased region" description="Polar residues" evidence="1">
    <location>
        <begin position="45"/>
        <end position="58"/>
    </location>
</feature>
<dbReference type="Proteomes" id="UP000048965">
    <property type="component" value="Unassembled WGS sequence"/>
</dbReference>
<reference evidence="3" key="1">
    <citation type="submission" date="2014-09" db="EMBL/GenBank/DDBJ databases">
        <title>Whole genome shotgun sequence of Streptomyces sp. NBRC 110027.</title>
        <authorList>
            <person name="Komaki H."/>
            <person name="Ichikawa N."/>
            <person name="Katano-Makiyama Y."/>
            <person name="Hosoyama A."/>
            <person name="Hashimoto M."/>
            <person name="Uohara A."/>
            <person name="Kitahashi Y."/>
            <person name="Ohji S."/>
            <person name="Kimura A."/>
            <person name="Yamazoe A."/>
            <person name="Igarashi Y."/>
            <person name="Fujita N."/>
        </authorList>
    </citation>
    <scope>NUCLEOTIDE SEQUENCE [LARGE SCALE GENOMIC DNA]</scope>
    <source>
        <strain evidence="3">NBRC 110027</strain>
    </source>
</reference>
<dbReference type="RefSeq" id="WP_042162280.1">
    <property type="nucleotide sequence ID" value="NZ_BBNO01000013.1"/>
</dbReference>
<reference evidence="2 3" key="2">
    <citation type="journal article" date="2015" name="Stand. Genomic Sci.">
        <title>Draft genome sequence of marine-derived Streptomyces sp. TP-A0598, a producer of anti-MRSA antibiotic lydicamycins.</title>
        <authorList>
            <person name="Komaki H."/>
            <person name="Ichikawa N."/>
            <person name="Hosoyama A."/>
            <person name="Fujita N."/>
            <person name="Igarashi Y."/>
        </authorList>
    </citation>
    <scope>NUCLEOTIDE SEQUENCE [LARGE SCALE GENOMIC DNA]</scope>
    <source>
        <strain evidence="2 3">NBRC 110027</strain>
    </source>
</reference>
<evidence type="ECO:0000256" key="1">
    <source>
        <dbReference type="SAM" id="MobiDB-lite"/>
    </source>
</evidence>
<organism evidence="2 3">
    <name type="scientific">Streptomyces lydicamycinicus</name>
    <dbReference type="NCBI Taxonomy" id="1546107"/>
    <lineage>
        <taxon>Bacteria</taxon>
        <taxon>Bacillati</taxon>
        <taxon>Actinomycetota</taxon>
        <taxon>Actinomycetes</taxon>
        <taxon>Kitasatosporales</taxon>
        <taxon>Streptomycetaceae</taxon>
        <taxon>Streptomyces</taxon>
    </lineage>
</organism>
<sequence length="157" mass="17264">MQRDREPAPGPEQRGLTTEDLAQPPEAPPDAGGTSPAAEVPTFPGESTPTQTETSTRAPESAGAVEEEAPQLLSAEDADGFRSRWQEVQSRFVDEPREAVQSADALVAEVMQSLATTFADHKKALEEQWNRGEQVDTEGLRMALRHYRSFFNRLLAE</sequence>
<dbReference type="AlphaFoldDB" id="A0A0P4RGJ9"/>
<evidence type="ECO:0000313" key="3">
    <source>
        <dbReference type="Proteomes" id="UP000048965"/>
    </source>
</evidence>
<name>A0A0P4RGJ9_9ACTN</name>
<evidence type="ECO:0000313" key="2">
    <source>
        <dbReference type="EMBL" id="GAO12884.1"/>
    </source>
</evidence>
<accession>A0A0P4RGJ9</accession>
<dbReference type="EMBL" id="BBNO01000013">
    <property type="protein sequence ID" value="GAO12884.1"/>
    <property type="molecule type" value="Genomic_DNA"/>
</dbReference>
<dbReference type="OrthoDB" id="123178at2"/>
<proteinExistence type="predicted"/>
<gene>
    <name evidence="2" type="ORF">TPA0598_13_00680</name>
</gene>